<comment type="caution">
    <text evidence="13">The sequence shown here is derived from an EMBL/GenBank/DDBJ whole genome shotgun (WGS) entry which is preliminary data.</text>
</comment>
<feature type="region of interest" description="Disordered" evidence="7">
    <location>
        <begin position="276"/>
        <end position="310"/>
    </location>
</feature>
<dbReference type="Pfam" id="PF17961">
    <property type="entry name" value="Big_8"/>
    <property type="match status" value="1"/>
</dbReference>
<evidence type="ECO:0000256" key="3">
    <source>
        <dbReference type="ARBA" id="ARBA00022512"/>
    </source>
</evidence>
<feature type="compositionally biased region" description="Polar residues" evidence="7">
    <location>
        <begin position="711"/>
        <end position="730"/>
    </location>
</feature>
<organism evidence="13 14">
    <name type="scientific">Companilactobacillus nantensis DSM 16982</name>
    <dbReference type="NCBI Taxonomy" id="1423774"/>
    <lineage>
        <taxon>Bacteria</taxon>
        <taxon>Bacillati</taxon>
        <taxon>Bacillota</taxon>
        <taxon>Bacilli</taxon>
        <taxon>Lactobacillales</taxon>
        <taxon>Lactobacillaceae</taxon>
        <taxon>Companilactobacillus</taxon>
    </lineage>
</organism>
<dbReference type="Pfam" id="PF00746">
    <property type="entry name" value="Gram_pos_anchor"/>
    <property type="match status" value="1"/>
</dbReference>
<evidence type="ECO:0000259" key="11">
    <source>
        <dbReference type="Pfam" id="PF17802"/>
    </source>
</evidence>
<evidence type="ECO:0000313" key="14">
    <source>
        <dbReference type="Proteomes" id="UP000051302"/>
    </source>
</evidence>
<reference evidence="13 14" key="1">
    <citation type="journal article" date="2015" name="Genome Announc.">
        <title>Expanding the biotechnology potential of lactobacilli through comparative genomics of 213 strains and associated genera.</title>
        <authorList>
            <person name="Sun Z."/>
            <person name="Harris H.M."/>
            <person name="McCann A."/>
            <person name="Guo C."/>
            <person name="Argimon S."/>
            <person name="Zhang W."/>
            <person name="Yang X."/>
            <person name="Jeffery I.B."/>
            <person name="Cooney J.C."/>
            <person name="Kagawa T.F."/>
            <person name="Liu W."/>
            <person name="Song Y."/>
            <person name="Salvetti E."/>
            <person name="Wrobel A."/>
            <person name="Rasinkangas P."/>
            <person name="Parkhill J."/>
            <person name="Rea M.C."/>
            <person name="O'Sullivan O."/>
            <person name="Ritari J."/>
            <person name="Douillard F.P."/>
            <person name="Paul Ross R."/>
            <person name="Yang R."/>
            <person name="Briner A.E."/>
            <person name="Felis G.E."/>
            <person name="de Vos W.M."/>
            <person name="Barrangou R."/>
            <person name="Klaenhammer T.R."/>
            <person name="Caufield P.W."/>
            <person name="Cui Y."/>
            <person name="Zhang H."/>
            <person name="O'Toole P.W."/>
        </authorList>
    </citation>
    <scope>NUCLEOTIDE SEQUENCE [LARGE SCALE GENOMIC DNA]</scope>
    <source>
        <strain evidence="13 14">DSM 16982</strain>
    </source>
</reference>
<proteinExistence type="inferred from homology"/>
<dbReference type="SUPFAM" id="SSF49401">
    <property type="entry name" value="Bacterial adhesins"/>
    <property type="match status" value="2"/>
</dbReference>
<feature type="region of interest" description="Disordered" evidence="7">
    <location>
        <begin position="574"/>
        <end position="730"/>
    </location>
</feature>
<feature type="transmembrane region" description="Helical" evidence="8">
    <location>
        <begin position="749"/>
        <end position="768"/>
    </location>
</feature>
<feature type="domain" description="Gram-positive cocci surface proteins LPxTG" evidence="9">
    <location>
        <begin position="736"/>
        <end position="764"/>
    </location>
</feature>
<dbReference type="Pfam" id="PF05737">
    <property type="entry name" value="Collagen_bind"/>
    <property type="match status" value="1"/>
</dbReference>
<feature type="domain" description="Collagen binding" evidence="10">
    <location>
        <begin position="173"/>
        <end position="282"/>
    </location>
</feature>
<evidence type="ECO:0000256" key="5">
    <source>
        <dbReference type="ARBA" id="ARBA00022729"/>
    </source>
</evidence>
<dbReference type="Proteomes" id="UP000051302">
    <property type="component" value="Unassembled WGS sequence"/>
</dbReference>
<keyword evidence="3" id="KW-0134">Cell wall</keyword>
<keyword evidence="5" id="KW-0732">Signal</keyword>
<evidence type="ECO:0000259" key="12">
    <source>
        <dbReference type="Pfam" id="PF17961"/>
    </source>
</evidence>
<dbReference type="PATRIC" id="fig|1423774.3.peg.746"/>
<feature type="domain" description="SpaA-like prealbumin fold" evidence="11">
    <location>
        <begin position="400"/>
        <end position="484"/>
    </location>
</feature>
<dbReference type="Pfam" id="PF17802">
    <property type="entry name" value="SpaA"/>
    <property type="match status" value="3"/>
</dbReference>
<dbReference type="EMBL" id="AZFV01000017">
    <property type="protein sequence ID" value="KRM16051.1"/>
    <property type="molecule type" value="Genomic_DNA"/>
</dbReference>
<dbReference type="PANTHER" id="PTHR36108">
    <property type="entry name" value="COLOSSIN-B-RELATED"/>
    <property type="match status" value="1"/>
</dbReference>
<evidence type="ECO:0000313" key="13">
    <source>
        <dbReference type="EMBL" id="KRM16051.1"/>
    </source>
</evidence>
<feature type="domain" description="SDR-like Ig" evidence="12">
    <location>
        <begin position="54"/>
        <end position="138"/>
    </location>
</feature>
<comment type="subcellular location">
    <subcellularLocation>
        <location evidence="1">Secreted</location>
        <location evidence="1">Cell wall</location>
        <topology evidence="1">Peptidoglycan-anchor</topology>
    </subcellularLocation>
</comment>
<name>A0A0R1WLY2_9LACO</name>
<feature type="compositionally biased region" description="Pro residues" evidence="7">
    <location>
        <begin position="598"/>
        <end position="706"/>
    </location>
</feature>
<keyword evidence="14" id="KW-1185">Reference proteome</keyword>
<dbReference type="InterPro" id="IPR008966">
    <property type="entry name" value="Adhesion_dom_sf"/>
</dbReference>
<dbReference type="Gene3D" id="2.60.40.1280">
    <property type="match status" value="1"/>
</dbReference>
<keyword evidence="8" id="KW-0812">Transmembrane</keyword>
<evidence type="ECO:0000256" key="1">
    <source>
        <dbReference type="ARBA" id="ARBA00004168"/>
    </source>
</evidence>
<dbReference type="InterPro" id="IPR019931">
    <property type="entry name" value="LPXTG_anchor"/>
</dbReference>
<dbReference type="STRING" id="1423774.FD31_GL000726"/>
<evidence type="ECO:0000256" key="7">
    <source>
        <dbReference type="SAM" id="MobiDB-lite"/>
    </source>
</evidence>
<dbReference type="InterPro" id="IPR013783">
    <property type="entry name" value="Ig-like_fold"/>
</dbReference>
<evidence type="ECO:0000256" key="6">
    <source>
        <dbReference type="ARBA" id="ARBA00023088"/>
    </source>
</evidence>
<dbReference type="SUPFAM" id="SSF49478">
    <property type="entry name" value="Cna protein B-type domain"/>
    <property type="match status" value="3"/>
</dbReference>
<dbReference type="PANTHER" id="PTHR36108:SF13">
    <property type="entry name" value="COLOSSIN-B-RELATED"/>
    <property type="match status" value="1"/>
</dbReference>
<protein>
    <submittedName>
        <fullName evidence="13">Outer membrane protein</fullName>
    </submittedName>
</protein>
<accession>A0A0R1WLY2</accession>
<dbReference type="GO" id="GO:0005518">
    <property type="term" value="F:collagen binding"/>
    <property type="evidence" value="ECO:0007669"/>
    <property type="project" value="InterPro"/>
</dbReference>
<evidence type="ECO:0000259" key="10">
    <source>
        <dbReference type="Pfam" id="PF05737"/>
    </source>
</evidence>
<dbReference type="Gene3D" id="2.60.40.10">
    <property type="entry name" value="Immunoglobulins"/>
    <property type="match status" value="3"/>
</dbReference>
<dbReference type="NCBIfam" id="TIGR01167">
    <property type="entry name" value="LPXTG_anchor"/>
    <property type="match status" value="1"/>
</dbReference>
<keyword evidence="6" id="KW-0572">Peptidoglycan-anchor</keyword>
<dbReference type="InterPro" id="IPR041171">
    <property type="entry name" value="SDR_Ig"/>
</dbReference>
<comment type="similarity">
    <text evidence="2">Belongs to the serine-aspartate repeat-containing protein (SDr) family.</text>
</comment>
<feature type="compositionally biased region" description="Gly residues" evidence="7">
    <location>
        <begin position="294"/>
        <end position="303"/>
    </location>
</feature>
<keyword evidence="8" id="KW-0472">Membrane</keyword>
<keyword evidence="4" id="KW-0964">Secreted</keyword>
<dbReference type="PRINTS" id="PR01217">
    <property type="entry name" value="PRICHEXTENSN"/>
</dbReference>
<feature type="domain" description="SpaA-like prealbumin fold" evidence="11">
    <location>
        <begin position="306"/>
        <end position="392"/>
    </location>
</feature>
<evidence type="ECO:0000256" key="4">
    <source>
        <dbReference type="ARBA" id="ARBA00022525"/>
    </source>
</evidence>
<evidence type="ECO:0000259" key="9">
    <source>
        <dbReference type="Pfam" id="PF00746"/>
    </source>
</evidence>
<keyword evidence="8" id="KW-1133">Transmembrane helix</keyword>
<dbReference type="InterPro" id="IPR011252">
    <property type="entry name" value="Fibrogen-bd_dom1"/>
</dbReference>
<dbReference type="InterPro" id="IPR008456">
    <property type="entry name" value="Collagen-bd_dom"/>
</dbReference>
<feature type="domain" description="SpaA-like prealbumin fold" evidence="11">
    <location>
        <begin position="497"/>
        <end position="584"/>
    </location>
</feature>
<dbReference type="InterPro" id="IPR041033">
    <property type="entry name" value="SpaA_PFL_dom_1"/>
</dbReference>
<dbReference type="Gene3D" id="2.60.40.740">
    <property type="match status" value="1"/>
</dbReference>
<dbReference type="AlphaFoldDB" id="A0A0R1WLY2"/>
<evidence type="ECO:0000256" key="2">
    <source>
        <dbReference type="ARBA" id="ARBA00007257"/>
    </source>
</evidence>
<evidence type="ECO:0000256" key="8">
    <source>
        <dbReference type="SAM" id="Phobius"/>
    </source>
</evidence>
<sequence length="772" mass="81153">MINTVASTTKTTTATISTVDTTPKAELIVSGLTGKDAVITDMKGNPVDPSSNLYSWENFNINYNWNIPDGEKINSGDTVTFELPSGITKVNDLTFPIYDSNNVQIGTASIKAGQTTGTITFNDALSNTTKNRHGTLSFIAKGSNNGDGNDGSNWMFNKNGWISGYAMTETSGKVPNELAWNLAFNPNSQTLTNVVLTDTLGPNQEYIPGSLTAMAGSFVNGSFQSNGQQLSPTVTTSGNKVIITFPGTITTAVDIYYTVRVIDPNLSGTNTWTNHATMGSSEGEHTVDSSTSWGGSGTGGGEPDTGSITLTKTDVTTGKVLAGAIYELKDSKGNVVDSAITTDADGQIRINDLPYGSYTLTEVKAPDGYVLNSTPIEITIPDNDKVDVSAEQKDTPEKGAVILKKIDALYGDTIAGATFNLLDKDGNVIKENLVTDGEGEIAITDLAPGEYQFVETKPAAGYLPSNTPIPFTVVAGQTTPIELTKLNNPILSDFDTGSVVFTKYGATLQTPLPGAVYDLLDSNKDVMLVDLKTNADGKFTIPSLMAGDYYFVETKAPDGYELNTTPIKFTITKDQEAQVTATDKPTPTEPGVTEPGEPKPPVTNPGPTEPGKPKPPVTNPGPTEPGKPKPPVTNPGPTEPGKPKPPVTNPGPTEPGKPKPPVTNPGPTEPGKPKPPVTNPGPTEPSKPTPPVTNPSEPAKPSPNPGPSVVYPSTDNNGSSSSVGTMPNANTGIGYGKDKLPQTGNENNLLLIIGGFFLALLVVLKHWIKKLS</sequence>
<gene>
    <name evidence="13" type="ORF">FD31_GL000726</name>
</gene>
<dbReference type="GO" id="GO:0007155">
    <property type="term" value="P:cell adhesion"/>
    <property type="evidence" value="ECO:0007669"/>
    <property type="project" value="InterPro"/>
</dbReference>